<evidence type="ECO:0000313" key="2">
    <source>
        <dbReference type="EMBL" id="GAF74922.1"/>
    </source>
</evidence>
<dbReference type="PANTHER" id="PTHR45947">
    <property type="entry name" value="SULFOQUINOVOSYL TRANSFERASE SQD2"/>
    <property type="match status" value="1"/>
</dbReference>
<reference evidence="2" key="1">
    <citation type="journal article" date="2014" name="Front. Microbiol.">
        <title>High frequency of phylogenetically diverse reductive dehalogenase-homologous genes in deep subseafloor sedimentary metagenomes.</title>
        <authorList>
            <person name="Kawai M."/>
            <person name="Futagami T."/>
            <person name="Toyoda A."/>
            <person name="Takaki Y."/>
            <person name="Nishi S."/>
            <person name="Hori S."/>
            <person name="Arai W."/>
            <person name="Tsubouchi T."/>
            <person name="Morono Y."/>
            <person name="Uchiyama I."/>
            <person name="Ito T."/>
            <person name="Fujiyama A."/>
            <person name="Inagaki F."/>
            <person name="Takami H."/>
        </authorList>
    </citation>
    <scope>NUCLEOTIDE SEQUENCE</scope>
    <source>
        <strain evidence="2">Expedition CK06-06</strain>
    </source>
</reference>
<proteinExistence type="predicted"/>
<dbReference type="Pfam" id="PF13439">
    <property type="entry name" value="Glyco_transf_4"/>
    <property type="match status" value="1"/>
</dbReference>
<dbReference type="InterPro" id="IPR050194">
    <property type="entry name" value="Glycosyltransferase_grp1"/>
</dbReference>
<organism evidence="2">
    <name type="scientific">marine sediment metagenome</name>
    <dbReference type="NCBI Taxonomy" id="412755"/>
    <lineage>
        <taxon>unclassified sequences</taxon>
        <taxon>metagenomes</taxon>
        <taxon>ecological metagenomes</taxon>
    </lineage>
</organism>
<accession>X0SG93</accession>
<protein>
    <recommendedName>
        <fullName evidence="1">Glycosyltransferase subfamily 4-like N-terminal domain-containing protein</fullName>
    </recommendedName>
</protein>
<evidence type="ECO:0000259" key="1">
    <source>
        <dbReference type="Pfam" id="PF13439"/>
    </source>
</evidence>
<name>X0SG93_9ZZZZ</name>
<dbReference type="GO" id="GO:0016757">
    <property type="term" value="F:glycosyltransferase activity"/>
    <property type="evidence" value="ECO:0007669"/>
    <property type="project" value="TreeGrafter"/>
</dbReference>
<dbReference type="SUPFAM" id="SSF53756">
    <property type="entry name" value="UDP-Glycosyltransferase/glycogen phosphorylase"/>
    <property type="match status" value="1"/>
</dbReference>
<dbReference type="InterPro" id="IPR028098">
    <property type="entry name" value="Glyco_trans_4-like_N"/>
</dbReference>
<feature type="domain" description="Glycosyltransferase subfamily 4-like N-terminal" evidence="1">
    <location>
        <begin position="15"/>
        <end position="63"/>
    </location>
</feature>
<dbReference type="EMBL" id="BARS01009458">
    <property type="protein sequence ID" value="GAF74922.1"/>
    <property type="molecule type" value="Genomic_DNA"/>
</dbReference>
<sequence>LPGPWKRVWHARDIPRSNALARKLIRGADAVLCVSAFVHGRLEEAGVEPEKLSVVRNGIDLERFERPISKGSARSKLGVARGAFVAGCVSSLVPWKRVGLFVEAVERARAEVEMSAVVVGGVPPGARAETLPERPWLLRAGWRDDVPEILPAFDVFCAPSDREPFGRNVVEAMAAGLPVVASDSGAHGEVVEDGRSGVLFPAGDAPGLASALVKLARSEELRRSLALRAKERAKEFSVGRAAEETLAVYHRLVGRLGAS</sequence>
<dbReference type="PANTHER" id="PTHR45947:SF3">
    <property type="entry name" value="SULFOQUINOVOSYL TRANSFERASE SQD2"/>
    <property type="match status" value="1"/>
</dbReference>
<dbReference type="CDD" id="cd03801">
    <property type="entry name" value="GT4_PimA-like"/>
    <property type="match status" value="1"/>
</dbReference>
<dbReference type="Gene3D" id="3.40.50.2000">
    <property type="entry name" value="Glycogen Phosphorylase B"/>
    <property type="match status" value="2"/>
</dbReference>
<dbReference type="Pfam" id="PF13692">
    <property type="entry name" value="Glyco_trans_1_4"/>
    <property type="match status" value="1"/>
</dbReference>
<comment type="caution">
    <text evidence="2">The sequence shown here is derived from an EMBL/GenBank/DDBJ whole genome shotgun (WGS) entry which is preliminary data.</text>
</comment>
<feature type="non-terminal residue" evidence="2">
    <location>
        <position position="1"/>
    </location>
</feature>
<dbReference type="AlphaFoldDB" id="X0SG93"/>
<gene>
    <name evidence="2" type="ORF">S01H1_17783</name>
</gene>